<organism evidence="1 2">
    <name type="scientific">Brachyspira aalborgi</name>
    <dbReference type="NCBI Taxonomy" id="29522"/>
    <lineage>
        <taxon>Bacteria</taxon>
        <taxon>Pseudomonadati</taxon>
        <taxon>Spirochaetota</taxon>
        <taxon>Spirochaetia</taxon>
        <taxon>Brachyspirales</taxon>
        <taxon>Brachyspiraceae</taxon>
        <taxon>Brachyspira</taxon>
    </lineage>
</organism>
<dbReference type="RefSeq" id="WP_147777995.1">
    <property type="nucleotide sequence ID" value="NZ_SAYD01000003.1"/>
</dbReference>
<reference evidence="1 2" key="1">
    <citation type="journal article" date="1992" name="Lakartidningen">
        <title>[Penicillin V and not amoxicillin is the first choice preparation in acute otitis].</title>
        <authorList>
            <person name="Kamme C."/>
            <person name="Lundgren K."/>
            <person name="Prellner K."/>
        </authorList>
    </citation>
    <scope>NUCLEOTIDE SEQUENCE [LARGE SCALE GENOMIC DNA]</scope>
    <source>
        <strain evidence="1 2">PC3997IV</strain>
    </source>
</reference>
<sequence length="60" mass="7089">MIWLKIIFNMNNFDLFNECKKINSLFNEGKDNEAREKVINLLDFIQSNNINLKEEPIGNT</sequence>
<dbReference type="EMBL" id="SAYD01000003">
    <property type="protein sequence ID" value="TXJ41555.1"/>
    <property type="molecule type" value="Genomic_DNA"/>
</dbReference>
<protein>
    <submittedName>
        <fullName evidence="1">Uncharacterized protein</fullName>
    </submittedName>
</protein>
<evidence type="ECO:0000313" key="2">
    <source>
        <dbReference type="Proteomes" id="UP000325002"/>
    </source>
</evidence>
<dbReference type="Proteomes" id="UP000325002">
    <property type="component" value="Unassembled WGS sequence"/>
</dbReference>
<evidence type="ECO:0000313" key="1">
    <source>
        <dbReference type="EMBL" id="TXJ41555.1"/>
    </source>
</evidence>
<accession>A0A5C8EUK7</accession>
<comment type="caution">
    <text evidence="1">The sequence shown here is derived from an EMBL/GenBank/DDBJ whole genome shotgun (WGS) entry which is preliminary data.</text>
</comment>
<proteinExistence type="predicted"/>
<gene>
    <name evidence="1" type="ORF">EPJ81_00905</name>
</gene>
<name>A0A5C8EUK7_9SPIR</name>
<dbReference type="AlphaFoldDB" id="A0A5C8EUK7"/>